<accession>A0AAP2Z824</accession>
<dbReference type="RefSeq" id="WP_342808301.1">
    <property type="nucleotide sequence ID" value="NZ_JAOPJZ010000005.1"/>
</dbReference>
<evidence type="ECO:0000256" key="1">
    <source>
        <dbReference type="SAM" id="MobiDB-lite"/>
    </source>
</evidence>
<dbReference type="EMBL" id="JAOPJZ010000005">
    <property type="protein sequence ID" value="MCU4751970.1"/>
    <property type="molecule type" value="Genomic_DNA"/>
</dbReference>
<keyword evidence="4" id="KW-1185">Reference proteome</keyword>
<dbReference type="Pfam" id="PF24041">
    <property type="entry name" value="DUF7350"/>
    <property type="match status" value="1"/>
</dbReference>
<proteinExistence type="predicted"/>
<dbReference type="AlphaFoldDB" id="A0AAP2Z824"/>
<feature type="region of interest" description="Disordered" evidence="1">
    <location>
        <begin position="229"/>
        <end position="325"/>
    </location>
</feature>
<organism evidence="3 4">
    <name type="scientific">Natronosalvus hydrolyticus</name>
    <dbReference type="NCBI Taxonomy" id="2979988"/>
    <lineage>
        <taxon>Archaea</taxon>
        <taxon>Methanobacteriati</taxon>
        <taxon>Methanobacteriota</taxon>
        <taxon>Stenosarchaea group</taxon>
        <taxon>Halobacteria</taxon>
        <taxon>Halobacteriales</taxon>
        <taxon>Natrialbaceae</taxon>
        <taxon>Natronosalvus</taxon>
    </lineage>
</organism>
<feature type="domain" description="DUF7350" evidence="2">
    <location>
        <begin position="272"/>
        <end position="411"/>
    </location>
</feature>
<evidence type="ECO:0000313" key="3">
    <source>
        <dbReference type="EMBL" id="MCU4751970.1"/>
    </source>
</evidence>
<dbReference type="Proteomes" id="UP001321047">
    <property type="component" value="Unassembled WGS sequence"/>
</dbReference>
<protein>
    <submittedName>
        <fullName evidence="3">Iron transporter</fullName>
    </submittedName>
</protein>
<name>A0AAP2Z824_9EURY</name>
<dbReference type="Gene3D" id="2.60.40.2480">
    <property type="entry name" value="Periplasmic metal-binding protein Tp34-type"/>
    <property type="match status" value="1"/>
</dbReference>
<evidence type="ECO:0000313" key="4">
    <source>
        <dbReference type="Proteomes" id="UP001321047"/>
    </source>
</evidence>
<sequence>MNDDPDSAPYWASSSRNLGWGRRDILRSAAIGGTLGVAGCLERLGFEEQSAWDVPPLVADRPDAVYMPPSIEEMGTYGQASNGEFTVDLAFTFPHRFWLVAGDTERVDVTTDDTMHLMMTIWDAETGIVLPVDAALEIRDDGGDVVHSDPPWSMLSQRMGFHYGDNISLPGEGGYTARVIAGPVSARRTGHLADRLEGTATFEIDFEYARSDLHDLELTLIDEDERGQPGALEAMDHGDHPHHGDHDPDDGHHDHDGEGHASHPQLGGPPLEDLPGTHVGTDTSADASVSLRYIEAERFGEGDAMTDGSEGSEDESDDGETPYLAVYPRTPYNDFPLPFMAISITFESGGSTVLETTLQETVDHELGHHYGASSSEITDADTAIVTVDTPPQVARHDGYETAFFEFDPLTFELS</sequence>
<dbReference type="InterPro" id="IPR038482">
    <property type="entry name" value="Tp34-type_sf"/>
</dbReference>
<feature type="compositionally biased region" description="Acidic residues" evidence="1">
    <location>
        <begin position="310"/>
        <end position="320"/>
    </location>
</feature>
<gene>
    <name evidence="3" type="ORF">OB919_08235</name>
</gene>
<evidence type="ECO:0000259" key="2">
    <source>
        <dbReference type="Pfam" id="PF24041"/>
    </source>
</evidence>
<dbReference type="InterPro" id="IPR055774">
    <property type="entry name" value="DUF7350"/>
</dbReference>
<feature type="compositionally biased region" description="Basic and acidic residues" evidence="1">
    <location>
        <begin position="234"/>
        <end position="261"/>
    </location>
</feature>
<reference evidence="3 4" key="1">
    <citation type="submission" date="2022-09" db="EMBL/GenBank/DDBJ databases">
        <title>Enrichment on poylsaccharides allowed isolation of novel metabolic and taxonomic groups of Haloarchaea.</title>
        <authorList>
            <person name="Sorokin D.Y."/>
            <person name="Elcheninov A.G."/>
            <person name="Khizhniak T.V."/>
            <person name="Kolganova T.V."/>
            <person name="Kublanov I.V."/>
        </authorList>
    </citation>
    <scope>NUCLEOTIDE SEQUENCE [LARGE SCALE GENOMIC DNA]</scope>
    <source>
        <strain evidence="3 4">AArc-curdl1</strain>
    </source>
</reference>
<comment type="caution">
    <text evidence="3">The sequence shown here is derived from an EMBL/GenBank/DDBJ whole genome shotgun (WGS) entry which is preliminary data.</text>
</comment>